<evidence type="ECO:0000313" key="1">
    <source>
        <dbReference type="EMBL" id="GAH39596.1"/>
    </source>
</evidence>
<dbReference type="EMBL" id="BARU01005660">
    <property type="protein sequence ID" value="GAH39596.1"/>
    <property type="molecule type" value="Genomic_DNA"/>
</dbReference>
<protein>
    <submittedName>
        <fullName evidence="1">Uncharacterized protein</fullName>
    </submittedName>
</protein>
<feature type="non-terminal residue" evidence="1">
    <location>
        <position position="1"/>
    </location>
</feature>
<accession>X1F1U8</accession>
<name>X1F1U8_9ZZZZ</name>
<dbReference type="AlphaFoldDB" id="X1F1U8"/>
<gene>
    <name evidence="1" type="ORF">S03H2_11071</name>
</gene>
<reference evidence="1" key="1">
    <citation type="journal article" date="2014" name="Front. Microbiol.">
        <title>High frequency of phylogenetically diverse reductive dehalogenase-homologous genes in deep subseafloor sedimentary metagenomes.</title>
        <authorList>
            <person name="Kawai M."/>
            <person name="Futagami T."/>
            <person name="Toyoda A."/>
            <person name="Takaki Y."/>
            <person name="Nishi S."/>
            <person name="Hori S."/>
            <person name="Arai W."/>
            <person name="Tsubouchi T."/>
            <person name="Morono Y."/>
            <person name="Uchiyama I."/>
            <person name="Ito T."/>
            <person name="Fujiyama A."/>
            <person name="Inagaki F."/>
            <person name="Takami H."/>
        </authorList>
    </citation>
    <scope>NUCLEOTIDE SEQUENCE</scope>
    <source>
        <strain evidence="1">Expedition CK06-06</strain>
    </source>
</reference>
<organism evidence="1">
    <name type="scientific">marine sediment metagenome</name>
    <dbReference type="NCBI Taxonomy" id="412755"/>
    <lineage>
        <taxon>unclassified sequences</taxon>
        <taxon>metagenomes</taxon>
        <taxon>ecological metagenomes</taxon>
    </lineage>
</organism>
<comment type="caution">
    <text evidence="1">The sequence shown here is derived from an EMBL/GenBank/DDBJ whole genome shotgun (WGS) entry which is preliminary data.</text>
</comment>
<sequence>SINSPNTLLNDCKTLEKELFKQGYDKKRERYLEKMLISMRTSIEILNGAGL</sequence>
<proteinExistence type="predicted"/>